<keyword evidence="4" id="KW-0560">Oxidoreductase</keyword>
<dbReference type="GO" id="GO:0071949">
    <property type="term" value="F:FAD binding"/>
    <property type="evidence" value="ECO:0007669"/>
    <property type="project" value="InterPro"/>
</dbReference>
<dbReference type="Gene3D" id="3.30.465.10">
    <property type="match status" value="1"/>
</dbReference>
<dbReference type="InterPro" id="IPR016166">
    <property type="entry name" value="FAD-bd_PCMH"/>
</dbReference>
<proteinExistence type="inferred from homology"/>
<feature type="domain" description="FAD-binding PCMH-type" evidence="6">
    <location>
        <begin position="136"/>
        <end position="309"/>
    </location>
</feature>
<dbReference type="PROSITE" id="PS51387">
    <property type="entry name" value="FAD_PCMH"/>
    <property type="match status" value="1"/>
</dbReference>
<feature type="chain" id="PRO_5004933920" description="FAD-binding PCMH-type domain-containing protein" evidence="5">
    <location>
        <begin position="24"/>
        <end position="587"/>
    </location>
</feature>
<name>W9YUJ3_9EURO</name>
<evidence type="ECO:0000259" key="6">
    <source>
        <dbReference type="PROSITE" id="PS51387"/>
    </source>
</evidence>
<evidence type="ECO:0000313" key="8">
    <source>
        <dbReference type="Proteomes" id="UP000019478"/>
    </source>
</evidence>
<sequence length="587" mass="64527">MLLLPNWKWTLAAIALTPRLGQAGFGLYPEIWPSVFGSIAYADQAALSSDHDGFTGGELIPSLATCPIAVRWDLRWKGFFFPFYAAFEGLSADQRFMFDFRLQCDILASARPGQVKIDGTAGYERAKGAFWSMAQRELRPHCIYQPLSAADVSLGLIVARHSRCPFAVKSGGHGKFAGESNIDRGLTLDLVHLNRIEVVDDDDGQSVIVGPGNRWLDVYTALEPLGIVVAGGRDADVGVGGFLLGGGISFHSSQHGWGADTIREYEVVLANGTVVTASPTCHPDLYQVLRGGGANFGIVTAFKMEAIPHRGIWGGMVMHALSETPALLKAFIEYGRNSLKYPKASAILNFGPDFQTGDTWIWYNDIQYTEPEVMPDGLRDLVSVPSLADHTVVSNLSAQTMGLAALTVPGRRYAYWVMSTKLDRTVLRYFVDTWMEEFEKIQPQFRGRFFRPTFNVQVLTAGMRRNMGRNGGNILGLSHSEEPLLLYNPTPKWMDAEYDTLIAETVNTVMMKVRAEAGRLGQASDFLYMNYASEWQDPVASYGPEMQAVMQAVADKYDPLGVFQTLQPGSFKLKGLPGGRVGPALAH</sequence>
<dbReference type="PANTHER" id="PTHR42973:SF34">
    <property type="entry name" value="FAD BINDING DOMAIN PROTEIN (AFU_ORTHOLOGUE AFUA_3G02770)"/>
    <property type="match status" value="1"/>
</dbReference>
<dbReference type="Proteomes" id="UP000019478">
    <property type="component" value="Unassembled WGS sequence"/>
</dbReference>
<evidence type="ECO:0000256" key="5">
    <source>
        <dbReference type="SAM" id="SignalP"/>
    </source>
</evidence>
<dbReference type="InterPro" id="IPR006094">
    <property type="entry name" value="Oxid_FAD_bind_N"/>
</dbReference>
<dbReference type="EMBL" id="AMGY01000001">
    <property type="protein sequence ID" value="EXJ92916.1"/>
    <property type="molecule type" value="Genomic_DNA"/>
</dbReference>
<dbReference type="Pfam" id="PF01565">
    <property type="entry name" value="FAD_binding_4"/>
    <property type="match status" value="1"/>
</dbReference>
<dbReference type="PANTHER" id="PTHR42973">
    <property type="entry name" value="BINDING OXIDOREDUCTASE, PUTATIVE (AFU_ORTHOLOGUE AFUA_1G17690)-RELATED"/>
    <property type="match status" value="1"/>
</dbReference>
<comment type="similarity">
    <text evidence="1">Belongs to the oxygen-dependent FAD-linked oxidoreductase family.</text>
</comment>
<keyword evidence="8" id="KW-1185">Reference proteome</keyword>
<protein>
    <recommendedName>
        <fullName evidence="6">FAD-binding PCMH-type domain-containing protein</fullName>
    </recommendedName>
</protein>
<dbReference type="STRING" id="1182542.W9YUJ3"/>
<dbReference type="HOGENOM" id="CLU_018354_1_2_1"/>
<accession>W9YUJ3</accession>
<dbReference type="eggNOG" id="KOG1231">
    <property type="taxonomic scope" value="Eukaryota"/>
</dbReference>
<dbReference type="InterPro" id="IPR016169">
    <property type="entry name" value="FAD-bd_PCMH_sub2"/>
</dbReference>
<dbReference type="SUPFAM" id="SSF56176">
    <property type="entry name" value="FAD-binding/transporter-associated domain-like"/>
    <property type="match status" value="1"/>
</dbReference>
<evidence type="ECO:0000256" key="1">
    <source>
        <dbReference type="ARBA" id="ARBA00005466"/>
    </source>
</evidence>
<dbReference type="OrthoDB" id="4154786at2759"/>
<dbReference type="InterPro" id="IPR050416">
    <property type="entry name" value="FAD-linked_Oxidoreductase"/>
</dbReference>
<comment type="caution">
    <text evidence="7">The sequence shown here is derived from an EMBL/GenBank/DDBJ whole genome shotgun (WGS) entry which is preliminary data.</text>
</comment>
<evidence type="ECO:0000256" key="2">
    <source>
        <dbReference type="ARBA" id="ARBA00022630"/>
    </source>
</evidence>
<evidence type="ECO:0000256" key="3">
    <source>
        <dbReference type="ARBA" id="ARBA00022827"/>
    </source>
</evidence>
<gene>
    <name evidence="7" type="ORF">A1O3_01472</name>
</gene>
<dbReference type="GeneID" id="19165606"/>
<dbReference type="GO" id="GO:0016491">
    <property type="term" value="F:oxidoreductase activity"/>
    <property type="evidence" value="ECO:0007669"/>
    <property type="project" value="UniProtKB-KW"/>
</dbReference>
<feature type="signal peptide" evidence="5">
    <location>
        <begin position="1"/>
        <end position="23"/>
    </location>
</feature>
<keyword evidence="3" id="KW-0274">FAD</keyword>
<keyword evidence="5" id="KW-0732">Signal</keyword>
<reference evidence="7 8" key="1">
    <citation type="submission" date="2013-03" db="EMBL/GenBank/DDBJ databases">
        <title>The Genome Sequence of Capronia epimyces CBS 606.96.</title>
        <authorList>
            <consortium name="The Broad Institute Genomics Platform"/>
            <person name="Cuomo C."/>
            <person name="de Hoog S."/>
            <person name="Gorbushina A."/>
            <person name="Walker B."/>
            <person name="Young S.K."/>
            <person name="Zeng Q."/>
            <person name="Gargeya S."/>
            <person name="Fitzgerald M."/>
            <person name="Haas B."/>
            <person name="Abouelleil A."/>
            <person name="Allen A.W."/>
            <person name="Alvarado L."/>
            <person name="Arachchi H.M."/>
            <person name="Berlin A.M."/>
            <person name="Chapman S.B."/>
            <person name="Gainer-Dewar J."/>
            <person name="Goldberg J."/>
            <person name="Griggs A."/>
            <person name="Gujja S."/>
            <person name="Hansen M."/>
            <person name="Howarth C."/>
            <person name="Imamovic A."/>
            <person name="Ireland A."/>
            <person name="Larimer J."/>
            <person name="McCowan C."/>
            <person name="Murphy C."/>
            <person name="Pearson M."/>
            <person name="Poon T.W."/>
            <person name="Priest M."/>
            <person name="Roberts A."/>
            <person name="Saif S."/>
            <person name="Shea T."/>
            <person name="Sisk P."/>
            <person name="Sykes S."/>
            <person name="Wortman J."/>
            <person name="Nusbaum C."/>
            <person name="Birren B."/>
        </authorList>
    </citation>
    <scope>NUCLEOTIDE SEQUENCE [LARGE SCALE GENOMIC DNA]</scope>
    <source>
        <strain evidence="7 8">CBS 606.96</strain>
    </source>
</reference>
<dbReference type="AlphaFoldDB" id="W9YUJ3"/>
<dbReference type="InterPro" id="IPR036318">
    <property type="entry name" value="FAD-bd_PCMH-like_sf"/>
</dbReference>
<organism evidence="7 8">
    <name type="scientific">Capronia epimyces CBS 606.96</name>
    <dbReference type="NCBI Taxonomy" id="1182542"/>
    <lineage>
        <taxon>Eukaryota</taxon>
        <taxon>Fungi</taxon>
        <taxon>Dikarya</taxon>
        <taxon>Ascomycota</taxon>
        <taxon>Pezizomycotina</taxon>
        <taxon>Eurotiomycetes</taxon>
        <taxon>Chaetothyriomycetidae</taxon>
        <taxon>Chaetothyriales</taxon>
        <taxon>Herpotrichiellaceae</taxon>
        <taxon>Capronia</taxon>
    </lineage>
</organism>
<evidence type="ECO:0000256" key="4">
    <source>
        <dbReference type="ARBA" id="ARBA00023002"/>
    </source>
</evidence>
<dbReference type="RefSeq" id="XP_007729806.1">
    <property type="nucleotide sequence ID" value="XM_007731616.1"/>
</dbReference>
<evidence type="ECO:0000313" key="7">
    <source>
        <dbReference type="EMBL" id="EXJ92916.1"/>
    </source>
</evidence>
<keyword evidence="2" id="KW-0285">Flavoprotein</keyword>